<sequence>MSPQDIAAYWRTLGEPLFAYPPEVLARLGIAPATQALLATVGLPRTAAPYLSFDASLERVSTLYNLPSAFAQFVQLGTDGLGNPIVLNTSRNASVEWLDHDKGFATHYINCSLQAFMVSLVAYRRFIEDLLATRGEDAYLDADFTDEQLTVLQQRLTEADAQALMEGGFWQLEISTLLTNRAEF</sequence>
<protein>
    <recommendedName>
        <fullName evidence="3">SUKH-4 immunity protein of toxin-antitoxin system</fullName>
    </recommendedName>
</protein>
<evidence type="ECO:0000313" key="2">
    <source>
        <dbReference type="Proteomes" id="UP000441336"/>
    </source>
</evidence>
<dbReference type="RefSeq" id="WP_157570015.1">
    <property type="nucleotide sequence ID" value="NZ_WQKZ01000012.1"/>
</dbReference>
<gene>
    <name evidence="1" type="ORF">GO988_23145</name>
</gene>
<dbReference type="AlphaFoldDB" id="A0A7K1TLE5"/>
<name>A0A7K1TLE5_9BACT</name>
<organism evidence="1 2">
    <name type="scientific">Hymenobacter ginkgonis</name>
    <dbReference type="NCBI Taxonomy" id="2682976"/>
    <lineage>
        <taxon>Bacteria</taxon>
        <taxon>Pseudomonadati</taxon>
        <taxon>Bacteroidota</taxon>
        <taxon>Cytophagia</taxon>
        <taxon>Cytophagales</taxon>
        <taxon>Hymenobacteraceae</taxon>
        <taxon>Hymenobacter</taxon>
    </lineage>
</organism>
<accession>A0A7K1TLE5</accession>
<comment type="caution">
    <text evidence="1">The sequence shown here is derived from an EMBL/GenBank/DDBJ whole genome shotgun (WGS) entry which is preliminary data.</text>
</comment>
<reference evidence="1 2" key="1">
    <citation type="submission" date="2019-12" db="EMBL/GenBank/DDBJ databases">
        <title>Hymenobacter sp. HMF4947 Genome sequencing and assembly.</title>
        <authorList>
            <person name="Kang H."/>
            <person name="Cha I."/>
            <person name="Kim H."/>
            <person name="Joh K."/>
        </authorList>
    </citation>
    <scope>NUCLEOTIDE SEQUENCE [LARGE SCALE GENOMIC DNA]</scope>
    <source>
        <strain evidence="1 2">HMF4947</strain>
    </source>
</reference>
<keyword evidence="2" id="KW-1185">Reference proteome</keyword>
<dbReference type="Proteomes" id="UP000441336">
    <property type="component" value="Unassembled WGS sequence"/>
</dbReference>
<dbReference type="Pfam" id="PF14435">
    <property type="entry name" value="SUKH-4"/>
    <property type="match status" value="1"/>
</dbReference>
<dbReference type="EMBL" id="WQKZ01000012">
    <property type="protein sequence ID" value="MVN79239.1"/>
    <property type="molecule type" value="Genomic_DNA"/>
</dbReference>
<evidence type="ECO:0008006" key="3">
    <source>
        <dbReference type="Google" id="ProtNLM"/>
    </source>
</evidence>
<evidence type="ECO:0000313" key="1">
    <source>
        <dbReference type="EMBL" id="MVN79239.1"/>
    </source>
</evidence>
<proteinExistence type="predicted"/>
<dbReference type="InterPro" id="IPR025851">
    <property type="entry name" value="SUKH-4"/>
</dbReference>